<dbReference type="PANTHER" id="PTHR23026">
    <property type="entry name" value="NADPH NITROREDUCTASE"/>
    <property type="match status" value="1"/>
</dbReference>
<dbReference type="PATRIC" id="fig|1807.13.peg.3348"/>
<dbReference type="InterPro" id="IPR029479">
    <property type="entry name" value="Nitroreductase"/>
</dbReference>
<dbReference type="Gene3D" id="3.40.109.10">
    <property type="entry name" value="NADH Oxidase"/>
    <property type="match status" value="2"/>
</dbReference>
<dbReference type="Proteomes" id="UP000034150">
    <property type="component" value="Unassembled WGS sequence"/>
</dbReference>
<dbReference type="Pfam" id="PF00881">
    <property type="entry name" value="Nitroreductase"/>
    <property type="match status" value="1"/>
</dbReference>
<gene>
    <name evidence="2" type="ORF">WN67_17055</name>
</gene>
<dbReference type="AlphaFoldDB" id="A0A0M2K0T9"/>
<dbReference type="STRING" id="1807.MOBUDSM44075_04991"/>
<dbReference type="EMBL" id="LAUZ02000037">
    <property type="protein sequence ID" value="KKF00756.1"/>
    <property type="molecule type" value="Genomic_DNA"/>
</dbReference>
<dbReference type="RefSeq" id="WP_046364234.1">
    <property type="nucleotide sequence ID" value="NZ_CALTXN010000026.1"/>
</dbReference>
<name>A0A0M2K0T9_9MYCO</name>
<protein>
    <submittedName>
        <fullName evidence="2">Nitroreductase</fullName>
    </submittedName>
</protein>
<dbReference type="PANTHER" id="PTHR23026:SF123">
    <property type="entry name" value="NAD(P)H NITROREDUCTASE RV3131-RELATED"/>
    <property type="match status" value="1"/>
</dbReference>
<proteinExistence type="predicted"/>
<sequence length="291" mass="31304">MASGPDTATLERVLEAAGWAPSAQNAQPWSWHVDPNGLHLDADWSRRLGDSPFDRCDVLLACGAVLDHCAIALDAAGWATRIHRFPGGTVLDPRLDPVRLATFETIESAPMPAARELADVIHRRRSDRRHYASAALPETTVETLLVRAARRGVELGVVPAARWHRDDTGQVHLHYGDHAETSAAPADGVLLALGTEDDSDAARLRAGEAASRVLLSATAMGLASCPLTEPLRPARDRVALACEVFDGQRHAQMLIRIGTQPADVPGVSAVVRRSVAETTTWAVDGGQRRTR</sequence>
<comment type="caution">
    <text evidence="2">The sequence shown here is derived from an EMBL/GenBank/DDBJ whole genome shotgun (WGS) entry which is preliminary data.</text>
</comment>
<reference evidence="2 3" key="1">
    <citation type="journal article" date="2015" name="Genome Announc.">
        <title>Draft Genome Sequence of Mycobacterium obuense Strain UC1, Isolated from Patient Sputum.</title>
        <authorList>
            <person name="Greninger A.L."/>
            <person name="Cunningham G."/>
            <person name="Hsu E.D."/>
            <person name="Yu J.M."/>
            <person name="Chiu C.Y."/>
            <person name="Miller S."/>
        </authorList>
    </citation>
    <scope>NUCLEOTIDE SEQUENCE [LARGE SCALE GENOMIC DNA]</scope>
    <source>
        <strain evidence="2 3">UC1</strain>
    </source>
</reference>
<dbReference type="InterPro" id="IPR050627">
    <property type="entry name" value="Nitroreductase/BluB"/>
</dbReference>
<dbReference type="SUPFAM" id="SSF55469">
    <property type="entry name" value="FMN-dependent nitroreductase-like"/>
    <property type="match status" value="2"/>
</dbReference>
<evidence type="ECO:0000313" key="3">
    <source>
        <dbReference type="Proteomes" id="UP000034150"/>
    </source>
</evidence>
<dbReference type="OrthoDB" id="8156917at2"/>
<accession>A0A0M2K0T9</accession>
<dbReference type="GO" id="GO:0016491">
    <property type="term" value="F:oxidoreductase activity"/>
    <property type="evidence" value="ECO:0007669"/>
    <property type="project" value="InterPro"/>
</dbReference>
<evidence type="ECO:0000259" key="1">
    <source>
        <dbReference type="Pfam" id="PF00881"/>
    </source>
</evidence>
<feature type="domain" description="Nitroreductase" evidence="1">
    <location>
        <begin position="5"/>
        <end position="34"/>
    </location>
</feature>
<dbReference type="InterPro" id="IPR000415">
    <property type="entry name" value="Nitroreductase-like"/>
</dbReference>
<keyword evidence="3" id="KW-1185">Reference proteome</keyword>
<organism evidence="2 3">
    <name type="scientific">Mycolicibacterium obuense</name>
    <dbReference type="NCBI Taxonomy" id="1807"/>
    <lineage>
        <taxon>Bacteria</taxon>
        <taxon>Bacillati</taxon>
        <taxon>Actinomycetota</taxon>
        <taxon>Actinomycetes</taxon>
        <taxon>Mycobacteriales</taxon>
        <taxon>Mycobacteriaceae</taxon>
        <taxon>Mycolicibacterium</taxon>
    </lineage>
</organism>
<evidence type="ECO:0000313" key="2">
    <source>
        <dbReference type="EMBL" id="KKF00756.1"/>
    </source>
</evidence>